<dbReference type="EMBL" id="BSYI01000016">
    <property type="protein sequence ID" value="GMG83140.1"/>
    <property type="molecule type" value="Genomic_DNA"/>
</dbReference>
<gene>
    <name evidence="3" type="ORF">LNKW23_23530</name>
</gene>
<organism evidence="3 4">
    <name type="scientific">Paralimibaculum aggregatum</name>
    <dbReference type="NCBI Taxonomy" id="3036245"/>
    <lineage>
        <taxon>Bacteria</taxon>
        <taxon>Pseudomonadati</taxon>
        <taxon>Pseudomonadota</taxon>
        <taxon>Alphaproteobacteria</taxon>
        <taxon>Rhodobacterales</taxon>
        <taxon>Paracoccaceae</taxon>
        <taxon>Paralimibaculum</taxon>
    </lineage>
</organism>
<keyword evidence="1" id="KW-0732">Signal</keyword>
<dbReference type="Pfam" id="PF04069">
    <property type="entry name" value="OpuAC"/>
    <property type="match status" value="1"/>
</dbReference>
<dbReference type="Proteomes" id="UP001239909">
    <property type="component" value="Unassembled WGS sequence"/>
</dbReference>
<dbReference type="SUPFAM" id="SSF53850">
    <property type="entry name" value="Periplasmic binding protein-like II"/>
    <property type="match status" value="1"/>
</dbReference>
<feature type="domain" description="ABC-type glycine betaine transport system substrate-binding" evidence="2">
    <location>
        <begin position="24"/>
        <end position="305"/>
    </location>
</feature>
<accession>A0ABQ6LQV4</accession>
<feature type="chain" id="PRO_5045080422" evidence="1">
    <location>
        <begin position="22"/>
        <end position="316"/>
    </location>
</feature>
<reference evidence="3 4" key="1">
    <citation type="submission" date="2023-04" db="EMBL/GenBank/DDBJ databases">
        <title>Marinoamorphus aggregata gen. nov., sp. Nov., isolate from tissue of brittle star Ophioplocus japonicus.</title>
        <authorList>
            <person name="Kawano K."/>
            <person name="Sawayama S."/>
            <person name="Nakagawa S."/>
        </authorList>
    </citation>
    <scope>NUCLEOTIDE SEQUENCE [LARGE SCALE GENOMIC DNA]</scope>
    <source>
        <strain evidence="3 4">NKW23</strain>
    </source>
</reference>
<evidence type="ECO:0000313" key="4">
    <source>
        <dbReference type="Proteomes" id="UP001239909"/>
    </source>
</evidence>
<evidence type="ECO:0000313" key="3">
    <source>
        <dbReference type="EMBL" id="GMG83140.1"/>
    </source>
</evidence>
<dbReference type="Gene3D" id="3.10.105.10">
    <property type="entry name" value="Dipeptide-binding Protein, Domain 3"/>
    <property type="match status" value="2"/>
</dbReference>
<dbReference type="RefSeq" id="WP_285671937.1">
    <property type="nucleotide sequence ID" value="NZ_BSYI01000016.1"/>
</dbReference>
<feature type="signal peptide" evidence="1">
    <location>
        <begin position="1"/>
        <end position="21"/>
    </location>
</feature>
<proteinExistence type="predicted"/>
<comment type="caution">
    <text evidence="3">The sequence shown here is derived from an EMBL/GenBank/DDBJ whole genome shotgun (WGS) entry which is preliminary data.</text>
</comment>
<protein>
    <submittedName>
        <fullName evidence="3">Glycine betaine ABC transporter substrate-binding protein</fullName>
    </submittedName>
</protein>
<evidence type="ECO:0000259" key="2">
    <source>
        <dbReference type="Pfam" id="PF04069"/>
    </source>
</evidence>
<name>A0ABQ6LQV4_9RHOB</name>
<evidence type="ECO:0000256" key="1">
    <source>
        <dbReference type="SAM" id="SignalP"/>
    </source>
</evidence>
<sequence length="316" mass="35240">MKTISKYAAIALLAGTSLAGAQEKVMISDLSWNGARAIGHVLAAVINGPMGSQAEIVTGMNQQPVIFAGMDKGDGSIDVHTDMWMPNWQAAWDQYIVDNETVDHNQPYKGTSNLYVPSYMADRVSSIDDLNNPEIAAMFDTDGDGLGEYWAGDVTWASTKRWQIKFKSYGLDGLWEPNIVSADTFKAGLAAAYASSKPQLFYHWTPEALHVQYDLTALEEPERFDGCEDVDLDAENWLEVSHFECVIAPNDIYVAFSKSLWERNPAVAKMLKNVQFNGNEINGWIVEMFTNKRDPQEVAEEWIEENPDIVNGWING</sequence>
<dbReference type="Gene3D" id="3.40.190.100">
    <property type="entry name" value="Glycine betaine-binding periplasmic protein, domain 2"/>
    <property type="match status" value="1"/>
</dbReference>
<dbReference type="CDD" id="cd13642">
    <property type="entry name" value="PBP2_BCP_1"/>
    <property type="match status" value="1"/>
</dbReference>
<keyword evidence="4" id="KW-1185">Reference proteome</keyword>
<dbReference type="InterPro" id="IPR007210">
    <property type="entry name" value="ABC_Gly_betaine_transp_sub-bd"/>
</dbReference>